<evidence type="ECO:0000313" key="1">
    <source>
        <dbReference type="EMBL" id="OEY86568.1"/>
    </source>
</evidence>
<gene>
    <name evidence="1" type="ORF">BIY23_03330</name>
</gene>
<dbReference type="AlphaFoldDB" id="A0A1E7QJC2"/>
<reference evidence="1 2" key="1">
    <citation type="submission" date="2016-09" db="EMBL/GenBank/DDBJ databases">
        <title>Genomic evidence for plant-parasitic nematodes as the earliest Wolbachia hosts.</title>
        <authorList>
            <person name="Brown A.M."/>
            <person name="Wasala S.K."/>
            <person name="Howe D.K."/>
            <person name="Peetz A.B."/>
            <person name="Zasada I.A."/>
            <person name="Denver D.R."/>
        </authorList>
    </citation>
    <scope>NUCLEOTIDE SEQUENCE [LARGE SCALE GENOMIC DNA]</scope>
    <source>
        <strain evidence="2">wPpe</strain>
    </source>
</reference>
<dbReference type="Proteomes" id="UP000175679">
    <property type="component" value="Unassembled WGS sequence"/>
</dbReference>
<dbReference type="EMBL" id="MJMG01000008">
    <property type="protein sequence ID" value="OEY86568.1"/>
    <property type="molecule type" value="Genomic_DNA"/>
</dbReference>
<accession>A0A1E7QJC2</accession>
<name>A0A1E7QJC2_WOLPI</name>
<keyword evidence="2" id="KW-1185">Reference proteome</keyword>
<dbReference type="RefSeq" id="WP_070065184.1">
    <property type="nucleotide sequence ID" value="NZ_MJMG01000008.1"/>
</dbReference>
<comment type="caution">
    <text evidence="1">The sequence shown here is derived from an EMBL/GenBank/DDBJ whole genome shotgun (WGS) entry which is preliminary data.</text>
</comment>
<sequence length="142" mass="16058">MVFDEYNAGYSTDGNQFNDGISVGYSTDGSLNDVISDVDQVLSSGKHYTYTSSAGGYTHNAEFHLHEDTHKFSWVNEISDTNNNLVCKDYIEGKVNNFTHDNGYIQVSLSDIKLDCKYDLKCMEEWMEGRASMNSKVLPKKR</sequence>
<protein>
    <submittedName>
        <fullName evidence="1">Uncharacterized protein</fullName>
    </submittedName>
</protein>
<evidence type="ECO:0000313" key="2">
    <source>
        <dbReference type="Proteomes" id="UP000175679"/>
    </source>
</evidence>
<organism evidence="1 2">
    <name type="scientific">Wolbachia pipientis</name>
    <dbReference type="NCBI Taxonomy" id="955"/>
    <lineage>
        <taxon>Bacteria</taxon>
        <taxon>Pseudomonadati</taxon>
        <taxon>Pseudomonadota</taxon>
        <taxon>Alphaproteobacteria</taxon>
        <taxon>Rickettsiales</taxon>
        <taxon>Anaplasmataceae</taxon>
        <taxon>Wolbachieae</taxon>
        <taxon>Wolbachia</taxon>
    </lineage>
</organism>
<proteinExistence type="predicted"/>